<dbReference type="eggNOG" id="KOG4282">
    <property type="taxonomic scope" value="Eukaryota"/>
</dbReference>
<dbReference type="Pfam" id="PF13837">
    <property type="entry name" value="Myb_DNA-bind_4"/>
    <property type="match status" value="1"/>
</dbReference>
<dbReference type="GeneID" id="6751718"/>
<dbReference type="Proteomes" id="UP000009022">
    <property type="component" value="Unassembled WGS sequence"/>
</dbReference>
<name>B3RSF7_TRIAD</name>
<dbReference type="GO" id="GO:0045893">
    <property type="term" value="P:positive regulation of DNA-templated transcription"/>
    <property type="evidence" value="ECO:0000318"/>
    <property type="project" value="GO_Central"/>
</dbReference>
<evidence type="ECO:0000313" key="2">
    <source>
        <dbReference type="EMBL" id="EDV27048.1"/>
    </source>
</evidence>
<dbReference type="AlphaFoldDB" id="B3RSF7"/>
<feature type="domain" description="Myb/SANT-like DNA-binding" evidence="1">
    <location>
        <begin position="10"/>
        <end position="81"/>
    </location>
</feature>
<dbReference type="EMBL" id="DS985243">
    <property type="protein sequence ID" value="EDV27048.1"/>
    <property type="molecule type" value="Genomic_DNA"/>
</dbReference>
<reference evidence="2 3" key="1">
    <citation type="journal article" date="2008" name="Nature">
        <title>The Trichoplax genome and the nature of placozoans.</title>
        <authorList>
            <person name="Srivastava M."/>
            <person name="Begovic E."/>
            <person name="Chapman J."/>
            <person name="Putnam N.H."/>
            <person name="Hellsten U."/>
            <person name="Kawashima T."/>
            <person name="Kuo A."/>
            <person name="Mitros T."/>
            <person name="Salamov A."/>
            <person name="Carpenter M.L."/>
            <person name="Signorovitch A.Y."/>
            <person name="Moreno M.A."/>
            <person name="Kamm K."/>
            <person name="Grimwood J."/>
            <person name="Schmutz J."/>
            <person name="Shapiro H."/>
            <person name="Grigoriev I.V."/>
            <person name="Buss L.W."/>
            <person name="Schierwater B."/>
            <person name="Dellaporta S.L."/>
            <person name="Rokhsar D.S."/>
        </authorList>
    </citation>
    <scope>NUCLEOTIDE SEQUENCE [LARGE SCALE GENOMIC DNA]</scope>
    <source>
        <strain evidence="2 3">Grell-BS-1999</strain>
    </source>
</reference>
<dbReference type="CTD" id="6751718"/>
<organism evidence="2 3">
    <name type="scientific">Trichoplax adhaerens</name>
    <name type="common">Trichoplax reptans</name>
    <dbReference type="NCBI Taxonomy" id="10228"/>
    <lineage>
        <taxon>Eukaryota</taxon>
        <taxon>Metazoa</taxon>
        <taxon>Placozoa</taxon>
        <taxon>Uniplacotomia</taxon>
        <taxon>Trichoplacea</taxon>
        <taxon>Trichoplacidae</taxon>
        <taxon>Trichoplax</taxon>
    </lineage>
</organism>
<proteinExistence type="predicted"/>
<accession>B3RSF7</accession>
<protein>
    <recommendedName>
        <fullName evidence="1">Myb/SANT-like DNA-binding domain-containing protein</fullName>
    </recommendedName>
</protein>
<dbReference type="PhylomeDB" id="B3RSF7"/>
<dbReference type="InParanoid" id="B3RSF7"/>
<evidence type="ECO:0000313" key="3">
    <source>
        <dbReference type="Proteomes" id="UP000009022"/>
    </source>
</evidence>
<dbReference type="GO" id="GO:0016604">
    <property type="term" value="C:nuclear body"/>
    <property type="evidence" value="ECO:0000318"/>
    <property type="project" value="GO_Central"/>
</dbReference>
<dbReference type="RefSeq" id="XP_002111044.1">
    <property type="nucleotide sequence ID" value="XM_002111008.1"/>
</dbReference>
<dbReference type="PANTHER" id="PTHR22666:SF3">
    <property type="entry name" value="MYB_SANT-LIKE DNA-BINDING DOMAIN-CONTAINING PROTEIN 1"/>
    <property type="match status" value="1"/>
</dbReference>
<dbReference type="OMA" id="YSEVHRI"/>
<evidence type="ECO:0000259" key="1">
    <source>
        <dbReference type="Pfam" id="PF13837"/>
    </source>
</evidence>
<dbReference type="KEGG" id="tad:TRIADDRAFT_54580"/>
<dbReference type="InterPro" id="IPR026095">
    <property type="entry name" value="Myb/SANT-like_DNA-bd_dom_prot"/>
</dbReference>
<sequence>MSSDRKKRSENFSYEETKCLIAIWKSKVIELKSLKRNHHVFNVISEEMHKLGYDRDSQIIHFKINNLTQQYRKLQRKLQSGAISHADVSLLWPFFCPIEEIFNSVIHFSESEQDKILTNNISLDKIETNNVTHDIHQSIPLFADMTRDNERVSMNDPKDSIRGEHDEHLARMRLLNKAENRQLLSLSRKRKRNLEVDDVLENLLKMQQDFNLSLSKIHNDQMTALNRLIELQQESNNIQSKMLKLLDKAG</sequence>
<keyword evidence="3" id="KW-1185">Reference proteome</keyword>
<dbReference type="Gene3D" id="1.10.10.60">
    <property type="entry name" value="Homeodomain-like"/>
    <property type="match status" value="1"/>
</dbReference>
<dbReference type="OrthoDB" id="7744459at2759"/>
<dbReference type="InterPro" id="IPR044822">
    <property type="entry name" value="Myb_DNA-bind_4"/>
</dbReference>
<gene>
    <name evidence="2" type="ORF">TRIADDRAFT_54580</name>
</gene>
<dbReference type="PANTHER" id="PTHR22666">
    <property type="entry name" value="MYB_SANT-LIKE DNA-BINDING DOMAIN-CONTAINING PROTEIN 1"/>
    <property type="match status" value="1"/>
</dbReference>
<dbReference type="HOGENOM" id="CLU_1112564_0_0_1"/>